<feature type="compositionally biased region" description="Basic and acidic residues" evidence="1">
    <location>
        <begin position="1"/>
        <end position="23"/>
    </location>
</feature>
<protein>
    <submittedName>
        <fullName evidence="2">Uncharacterized protein</fullName>
    </submittedName>
</protein>
<accession>A0A2H0DT37</accession>
<evidence type="ECO:0000256" key="1">
    <source>
        <dbReference type="SAM" id="MobiDB-lite"/>
    </source>
</evidence>
<proteinExistence type="predicted"/>
<sequence length="149" mass="17574">MNRAEREVQQTENESEKPNEVKPQKLATSLRYKRVPGEKGDYVQIFDKQVSSGVVYSITFQNSKYSNERGVRIMLGVRSTKESYNDYRQVDLRRYEKFQKDLKGMGLNTVTSAGMFFRPELTSEVYDKLLNYIKGLEDNEFFENMLKRR</sequence>
<dbReference type="Proteomes" id="UP000231136">
    <property type="component" value="Unassembled WGS sequence"/>
</dbReference>
<comment type="caution">
    <text evidence="2">The sequence shown here is derived from an EMBL/GenBank/DDBJ whole genome shotgun (WGS) entry which is preliminary data.</text>
</comment>
<evidence type="ECO:0000313" key="2">
    <source>
        <dbReference type="EMBL" id="PIP85346.1"/>
    </source>
</evidence>
<evidence type="ECO:0000313" key="3">
    <source>
        <dbReference type="Proteomes" id="UP000231136"/>
    </source>
</evidence>
<dbReference type="EMBL" id="PCTR01000137">
    <property type="protein sequence ID" value="PIP85346.1"/>
    <property type="molecule type" value="Genomic_DNA"/>
</dbReference>
<name>A0A2H0DT37_9BACT</name>
<dbReference type="AlphaFoldDB" id="A0A2H0DT37"/>
<reference evidence="2 3" key="1">
    <citation type="submission" date="2017-09" db="EMBL/GenBank/DDBJ databases">
        <title>Depth-based differentiation of microbial function through sediment-hosted aquifers and enrichment of novel symbionts in the deep terrestrial subsurface.</title>
        <authorList>
            <person name="Probst A.J."/>
            <person name="Ladd B."/>
            <person name="Jarett J.K."/>
            <person name="Geller-Mcgrath D.E."/>
            <person name="Sieber C.M."/>
            <person name="Emerson J.B."/>
            <person name="Anantharaman K."/>
            <person name="Thomas B.C."/>
            <person name="Malmstrom R."/>
            <person name="Stieglmeier M."/>
            <person name="Klingl A."/>
            <person name="Woyke T."/>
            <person name="Ryan C.M."/>
            <person name="Banfield J.F."/>
        </authorList>
    </citation>
    <scope>NUCLEOTIDE SEQUENCE [LARGE SCALE GENOMIC DNA]</scope>
    <source>
        <strain evidence="2">CG22_combo_CG10-13_8_21_14_all_43_12</strain>
    </source>
</reference>
<gene>
    <name evidence="2" type="ORF">COW83_04675</name>
</gene>
<feature type="region of interest" description="Disordered" evidence="1">
    <location>
        <begin position="1"/>
        <end position="25"/>
    </location>
</feature>
<organism evidence="2 3">
    <name type="scientific">Candidatus Collierbacteria bacterium CG22_combo_CG10-13_8_21_14_all_43_12</name>
    <dbReference type="NCBI Taxonomy" id="1974537"/>
    <lineage>
        <taxon>Bacteria</taxon>
        <taxon>Candidatus Collieribacteriota</taxon>
    </lineage>
</organism>